<dbReference type="InterPro" id="IPR011993">
    <property type="entry name" value="PH-like_dom_sf"/>
</dbReference>
<organism evidence="8 9">
    <name type="scientific">Pocillopora meandrina</name>
    <dbReference type="NCBI Taxonomy" id="46732"/>
    <lineage>
        <taxon>Eukaryota</taxon>
        <taxon>Metazoa</taxon>
        <taxon>Cnidaria</taxon>
        <taxon>Anthozoa</taxon>
        <taxon>Hexacorallia</taxon>
        <taxon>Scleractinia</taxon>
        <taxon>Astrocoeniina</taxon>
        <taxon>Pocilloporidae</taxon>
        <taxon>Pocillopora</taxon>
    </lineage>
</organism>
<dbReference type="InterPro" id="IPR004012">
    <property type="entry name" value="Run_dom"/>
</dbReference>
<dbReference type="InterPro" id="IPR057288">
    <property type="entry name" value="PH_PLEKHM2"/>
</dbReference>
<comment type="caution">
    <text evidence="8">The sequence shown here is derived from an EMBL/GenBank/DDBJ whole genome shotgun (WGS) entry which is preliminary data.</text>
</comment>
<dbReference type="InterPro" id="IPR053015">
    <property type="entry name" value="PH_domain-containing_M2"/>
</dbReference>
<evidence type="ECO:0000256" key="3">
    <source>
        <dbReference type="ARBA" id="ARBA00022490"/>
    </source>
</evidence>
<dbReference type="Pfam" id="PF02759">
    <property type="entry name" value="RUN"/>
    <property type="match status" value="1"/>
</dbReference>
<evidence type="ECO:0008006" key="10">
    <source>
        <dbReference type="Google" id="ProtNLM"/>
    </source>
</evidence>
<evidence type="ECO:0000313" key="8">
    <source>
        <dbReference type="EMBL" id="CAH3036486.1"/>
    </source>
</evidence>
<dbReference type="Gene3D" id="1.20.58.900">
    <property type="match status" value="1"/>
</dbReference>
<name>A0AAU9VV46_9CNID</name>
<keyword evidence="3" id="KW-0963">Cytoplasm</keyword>
<feature type="domain" description="RUN" evidence="7">
    <location>
        <begin position="41"/>
        <end position="163"/>
    </location>
</feature>
<evidence type="ECO:0000256" key="4">
    <source>
        <dbReference type="ARBA" id="ARBA00023228"/>
    </source>
</evidence>
<dbReference type="InterPro" id="IPR047327">
    <property type="entry name" value="RUN_PLEKHM2"/>
</dbReference>
<dbReference type="InterPro" id="IPR001849">
    <property type="entry name" value="PH_domain"/>
</dbReference>
<dbReference type="GO" id="GO:0010008">
    <property type="term" value="C:endosome membrane"/>
    <property type="evidence" value="ECO:0007669"/>
    <property type="project" value="TreeGrafter"/>
</dbReference>
<dbReference type="SUPFAM" id="SSF50729">
    <property type="entry name" value="PH domain-like"/>
    <property type="match status" value="1"/>
</dbReference>
<evidence type="ECO:0000313" key="9">
    <source>
        <dbReference type="Proteomes" id="UP001159428"/>
    </source>
</evidence>
<dbReference type="AlphaFoldDB" id="A0AAU9VV46"/>
<dbReference type="CDD" id="cd17680">
    <property type="entry name" value="RUN_PLEKHM2"/>
    <property type="match status" value="1"/>
</dbReference>
<dbReference type="GO" id="GO:0007030">
    <property type="term" value="P:Golgi organization"/>
    <property type="evidence" value="ECO:0007669"/>
    <property type="project" value="TreeGrafter"/>
</dbReference>
<evidence type="ECO:0000256" key="2">
    <source>
        <dbReference type="ARBA" id="ARBA00004656"/>
    </source>
</evidence>
<evidence type="ECO:0000259" key="6">
    <source>
        <dbReference type="PROSITE" id="PS50003"/>
    </source>
</evidence>
<protein>
    <recommendedName>
        <fullName evidence="10">Pleckstrin homology domain-containing family M member 2</fullName>
    </recommendedName>
</protein>
<dbReference type="Proteomes" id="UP001159428">
    <property type="component" value="Unassembled WGS sequence"/>
</dbReference>
<evidence type="ECO:0000256" key="1">
    <source>
        <dbReference type="ARBA" id="ARBA00004496"/>
    </source>
</evidence>
<evidence type="ECO:0000256" key="5">
    <source>
        <dbReference type="SAM" id="MobiDB-lite"/>
    </source>
</evidence>
<dbReference type="GO" id="GO:0032418">
    <property type="term" value="P:lysosome localization"/>
    <property type="evidence" value="ECO:0007669"/>
    <property type="project" value="TreeGrafter"/>
</dbReference>
<sequence>MSSRSNQLKDEILNQIAEQIKGLQLGHQTALDDGKTDFQVTANNIHLQCLLDLLDHFLLHGLEKTEFGYWPFVKELTHSETVRQIVSHPQVTTELDKGRVWIFAAFGDGLLESYIRLFVDSQKLAKRFYTKKAFVRDKERLALLQTLVSGLDYISIVLDQESPYLGYGTQYCEVDGKCQRTLVTMGKDAEGVGISSGIKGDDNNSTVSSSLSSSSTIATPLSPRSYHSSGLNEINGEENENVSDQKVHVQQTDQHETQFCDQSGNEGHKQETTSRLHYNKHFQIQQFTEDGDVGFELIDNRNKKQMTQRIDQLVDAEQNKGKNYLEVQHVSSGHNHMHKWPPDVPSVGCEDAPEELSCEEDLLHMSRFQRSQDSHSSCSPTNSVHSTDSMDQFCRDFDSSLKVTSEMSLNSATLQLCDNTAGGQPDSYDAEKNSTHGVFSDDGLLQTVTAAETEKRLSEADNSPSYEGIILGIPKRPSLHQTPTTSCDVRVDQNRMLLLSLEVFEKNSEQFHRMLVCMCGLPGSRLYFINLLLTDHAVYLLSKAPSHNGKGFQVQSALPFTTLKKVEVGLNCQTVTLVSKSRKIFLFIADEAVTRDFLSSLTSMILKSGHGSLLTKIISTSSFEQEVSLKKWISELENLQSSSVDIRCFTFIHWCGLTGPDSSIEVLSHKSVKEGYMDCKQAQYLRSYKWTTSYFVLMNGSLYQYVKKGDEECKVIVELRGSRCGGCRRVDDADRPYAFEVVSEDGSSLLVLAAYSEDESADWIFRICQATADTSESVEEMSPTVMKCVPSCLILTNVKILACLPNPTREETFQLLSECSVQSVTRLFVDNDVRNYCILEFEHSEITSTESSWFIWFKTEYELAKFERALLEAWRELFQIDLQFLVLGEGFIREKARQLANNIEDLYKTQLA</sequence>
<evidence type="ECO:0000259" key="7">
    <source>
        <dbReference type="PROSITE" id="PS50826"/>
    </source>
</evidence>
<feature type="compositionally biased region" description="Basic and acidic residues" evidence="5">
    <location>
        <begin position="243"/>
        <end position="258"/>
    </location>
</feature>
<keyword evidence="4" id="KW-0458">Lysosome</keyword>
<dbReference type="Pfam" id="PF23142">
    <property type="entry name" value="PH_PLEKHM2"/>
    <property type="match status" value="1"/>
</dbReference>
<feature type="domain" description="PH" evidence="6">
    <location>
        <begin position="670"/>
        <end position="772"/>
    </location>
</feature>
<keyword evidence="9" id="KW-1185">Reference proteome</keyword>
<dbReference type="SMART" id="SM00233">
    <property type="entry name" value="PH"/>
    <property type="match status" value="1"/>
</dbReference>
<dbReference type="GO" id="GO:0005765">
    <property type="term" value="C:lysosomal membrane"/>
    <property type="evidence" value="ECO:0007669"/>
    <property type="project" value="UniProtKB-SubCell"/>
</dbReference>
<proteinExistence type="predicted"/>
<dbReference type="PROSITE" id="PS50003">
    <property type="entry name" value="PH_DOMAIN"/>
    <property type="match status" value="1"/>
</dbReference>
<dbReference type="PANTHER" id="PTHR46556:SF1">
    <property type="entry name" value="PLECKSTRIN HOMOLOGY DOMAIN-CONTAINING FAMILY M MEMBER 2"/>
    <property type="match status" value="1"/>
</dbReference>
<dbReference type="PROSITE" id="PS50826">
    <property type="entry name" value="RUN"/>
    <property type="match status" value="1"/>
</dbReference>
<comment type="subcellular location">
    <subcellularLocation>
        <location evidence="1">Cytoplasm</location>
    </subcellularLocation>
    <subcellularLocation>
        <location evidence="2">Lysosome membrane</location>
    </subcellularLocation>
</comment>
<dbReference type="FunFam" id="1.20.58.900:FF:000004">
    <property type="entry name" value="pleckstrin homology domain-containing family M member 2 isoform X2"/>
    <property type="match status" value="1"/>
</dbReference>
<dbReference type="PANTHER" id="PTHR46556">
    <property type="entry name" value="PLECKSTRIN HOMOLOGY DOMAIN-CONTAINING FAMILY M MEMBER 2"/>
    <property type="match status" value="1"/>
</dbReference>
<dbReference type="EMBL" id="CALNXJ010000003">
    <property type="protein sequence ID" value="CAH3036486.1"/>
    <property type="molecule type" value="Genomic_DNA"/>
</dbReference>
<dbReference type="Gene3D" id="2.30.29.30">
    <property type="entry name" value="Pleckstrin-homology domain (PH domain)/Phosphotyrosine-binding domain (PTB)"/>
    <property type="match status" value="1"/>
</dbReference>
<dbReference type="InterPro" id="IPR037213">
    <property type="entry name" value="Run_dom_sf"/>
</dbReference>
<dbReference type="GO" id="GO:0032880">
    <property type="term" value="P:regulation of protein localization"/>
    <property type="evidence" value="ECO:0007669"/>
    <property type="project" value="TreeGrafter"/>
</dbReference>
<dbReference type="SUPFAM" id="SSF140741">
    <property type="entry name" value="RUN domain-like"/>
    <property type="match status" value="1"/>
</dbReference>
<feature type="region of interest" description="Disordered" evidence="5">
    <location>
        <begin position="193"/>
        <end position="272"/>
    </location>
</feature>
<dbReference type="SMART" id="SM00593">
    <property type="entry name" value="RUN"/>
    <property type="match status" value="1"/>
</dbReference>
<accession>A0AAU9VV46</accession>
<dbReference type="GO" id="GO:0019894">
    <property type="term" value="F:kinesin binding"/>
    <property type="evidence" value="ECO:0007669"/>
    <property type="project" value="TreeGrafter"/>
</dbReference>
<feature type="compositionally biased region" description="Low complexity" evidence="5">
    <location>
        <begin position="205"/>
        <end position="216"/>
    </location>
</feature>
<gene>
    <name evidence="8" type="ORF">PMEA_00016903</name>
</gene>
<reference evidence="8 9" key="1">
    <citation type="submission" date="2022-05" db="EMBL/GenBank/DDBJ databases">
        <authorList>
            <consortium name="Genoscope - CEA"/>
            <person name="William W."/>
        </authorList>
    </citation>
    <scope>NUCLEOTIDE SEQUENCE [LARGE SCALE GENOMIC DNA]</scope>
</reference>
<dbReference type="Pfam" id="PF00169">
    <property type="entry name" value="PH"/>
    <property type="match status" value="1"/>
</dbReference>